<dbReference type="InterPro" id="IPR012997">
    <property type="entry name" value="RplA"/>
</dbReference>
<feature type="domain" description="SPOR" evidence="6">
    <location>
        <begin position="352"/>
        <end position="429"/>
    </location>
</feature>
<dbReference type="RefSeq" id="WP_382165530.1">
    <property type="nucleotide sequence ID" value="NZ_JBHTBR010000002.1"/>
</dbReference>
<sequence length="429" mass="46018">MAIATLHKDAVRLGSIRSAVICTASMLSLVIVPNAIAEKQSAAPISFANANSPKQANYRQYASAPVQSASVQGGAKRIEYRYPDQPNMAYGANGPRHLSAGAQPIAFASSTSAVTQQQAQQLSGSKYIPPRQIARDPALTAGAFDARAAAQHASMHSAPTIPSEPPPGYAKQKIGAPYEISGRWYVPFAEPNYDEVGIGSWYGPQFHGKPSATGETFDQFALTAAHPTLPIPSLARVTNIENGRSVVVRINDRGPFVDDRIIDMSKQAASVLGYHEGGTAKVRVQYMGFAPEAENTIPAIYVEEARRTLAKAAAVEQNQQPKLTKVSFMEQRPQSQNIAALPPAPRRTFPTSTTNASFALQVGAFGELANAHKMRAKLHGYGDVSLKEARINGRDIFKVYVDGGNSRSKAEQIKTNLKASGFDSLIVTN</sequence>
<dbReference type="CDD" id="cd22268">
    <property type="entry name" value="DPBB_RlpA-like"/>
    <property type="match status" value="1"/>
</dbReference>
<dbReference type="SUPFAM" id="SSF50685">
    <property type="entry name" value="Barwin-like endoglucanases"/>
    <property type="match status" value="1"/>
</dbReference>
<keyword evidence="3 4" id="KW-0961">Cell wall biogenesis/degradation</keyword>
<keyword evidence="2 4" id="KW-0456">Lyase</keyword>
<dbReference type="Pfam" id="PF03330">
    <property type="entry name" value="DPBB_1"/>
    <property type="match status" value="1"/>
</dbReference>
<dbReference type="Proteomes" id="UP001596492">
    <property type="component" value="Unassembled WGS sequence"/>
</dbReference>
<comment type="similarity">
    <text evidence="4 5">Belongs to the RlpA family.</text>
</comment>
<dbReference type="EMBL" id="JBHTBR010000002">
    <property type="protein sequence ID" value="MFC7290549.1"/>
    <property type="molecule type" value="Genomic_DNA"/>
</dbReference>
<organism evidence="7 8">
    <name type="scientific">Hirschia litorea</name>
    <dbReference type="NCBI Taxonomy" id="1199156"/>
    <lineage>
        <taxon>Bacteria</taxon>
        <taxon>Pseudomonadati</taxon>
        <taxon>Pseudomonadota</taxon>
        <taxon>Alphaproteobacteria</taxon>
        <taxon>Hyphomonadales</taxon>
        <taxon>Hyphomonadaceae</taxon>
        <taxon>Hirschia</taxon>
    </lineage>
</organism>
<evidence type="ECO:0000256" key="3">
    <source>
        <dbReference type="ARBA" id="ARBA00023316"/>
    </source>
</evidence>
<comment type="caution">
    <text evidence="7">The sequence shown here is derived from an EMBL/GenBank/DDBJ whole genome shotgun (WGS) entry which is preliminary data.</text>
</comment>
<reference evidence="8" key="1">
    <citation type="journal article" date="2019" name="Int. J. Syst. Evol. Microbiol.">
        <title>The Global Catalogue of Microorganisms (GCM) 10K type strain sequencing project: providing services to taxonomists for standard genome sequencing and annotation.</title>
        <authorList>
            <consortium name="The Broad Institute Genomics Platform"/>
            <consortium name="The Broad Institute Genome Sequencing Center for Infectious Disease"/>
            <person name="Wu L."/>
            <person name="Ma J."/>
        </authorList>
    </citation>
    <scope>NUCLEOTIDE SEQUENCE [LARGE SCALE GENOMIC DNA]</scope>
    <source>
        <strain evidence="8">CCUG 51308</strain>
    </source>
</reference>
<evidence type="ECO:0000256" key="2">
    <source>
        <dbReference type="ARBA" id="ARBA00023239"/>
    </source>
</evidence>
<evidence type="ECO:0000313" key="7">
    <source>
        <dbReference type="EMBL" id="MFC7290549.1"/>
    </source>
</evidence>
<dbReference type="Gene3D" id="2.40.40.10">
    <property type="entry name" value="RlpA-like domain"/>
    <property type="match status" value="1"/>
</dbReference>
<dbReference type="InterPro" id="IPR009009">
    <property type="entry name" value="RlpA-like_DPBB"/>
</dbReference>
<dbReference type="PANTHER" id="PTHR34183">
    <property type="entry name" value="ENDOLYTIC PEPTIDOGLYCAN TRANSGLYCOSYLASE RLPA"/>
    <property type="match status" value="1"/>
</dbReference>
<dbReference type="InterPro" id="IPR034718">
    <property type="entry name" value="RlpA"/>
</dbReference>
<evidence type="ECO:0000259" key="6">
    <source>
        <dbReference type="PROSITE" id="PS51724"/>
    </source>
</evidence>
<dbReference type="InterPro" id="IPR036680">
    <property type="entry name" value="SPOR-like_sf"/>
</dbReference>
<dbReference type="SUPFAM" id="SSF110997">
    <property type="entry name" value="Sporulation related repeat"/>
    <property type="match status" value="1"/>
</dbReference>
<proteinExistence type="inferred from homology"/>
<dbReference type="EC" id="4.2.2.-" evidence="4"/>
<gene>
    <name evidence="4" type="primary">rlpA</name>
    <name evidence="7" type="ORF">ACFQS8_02885</name>
</gene>
<dbReference type="Gene3D" id="3.30.70.1070">
    <property type="entry name" value="Sporulation related repeat"/>
    <property type="match status" value="1"/>
</dbReference>
<protein>
    <recommendedName>
        <fullName evidence="4">Endolytic peptidoglycan transglycosylase RlpA</fullName>
        <ecNumber evidence="4">4.2.2.-</ecNumber>
    </recommendedName>
</protein>
<evidence type="ECO:0000256" key="5">
    <source>
        <dbReference type="RuleBase" id="RU003495"/>
    </source>
</evidence>
<keyword evidence="1" id="KW-0732">Signal</keyword>
<keyword evidence="8" id="KW-1185">Reference proteome</keyword>
<accession>A0ABW2IHH4</accession>
<dbReference type="HAMAP" id="MF_02071">
    <property type="entry name" value="RlpA"/>
    <property type="match status" value="1"/>
</dbReference>
<evidence type="ECO:0000313" key="8">
    <source>
        <dbReference type="Proteomes" id="UP001596492"/>
    </source>
</evidence>
<dbReference type="NCBIfam" id="TIGR00413">
    <property type="entry name" value="rlpA"/>
    <property type="match status" value="1"/>
</dbReference>
<dbReference type="PANTHER" id="PTHR34183:SF1">
    <property type="entry name" value="ENDOLYTIC PEPTIDOGLYCAN TRANSGLYCOSYLASE RLPA"/>
    <property type="match status" value="1"/>
</dbReference>
<dbReference type="InterPro" id="IPR007730">
    <property type="entry name" value="SPOR-like_dom"/>
</dbReference>
<comment type="function">
    <text evidence="4">Lytic transglycosylase with a strong preference for naked glycan strands that lack stem peptides.</text>
</comment>
<name>A0ABW2IHH4_9PROT</name>
<dbReference type="InterPro" id="IPR036908">
    <property type="entry name" value="RlpA-like_sf"/>
</dbReference>
<evidence type="ECO:0000256" key="4">
    <source>
        <dbReference type="HAMAP-Rule" id="MF_02071"/>
    </source>
</evidence>
<evidence type="ECO:0000256" key="1">
    <source>
        <dbReference type="ARBA" id="ARBA00022729"/>
    </source>
</evidence>
<dbReference type="PROSITE" id="PS51724">
    <property type="entry name" value="SPOR"/>
    <property type="match status" value="1"/>
</dbReference>
<dbReference type="Pfam" id="PF05036">
    <property type="entry name" value="SPOR"/>
    <property type="match status" value="1"/>
</dbReference>